<dbReference type="RefSeq" id="WP_407032595.1">
    <property type="nucleotide sequence ID" value="NZ_JAQGEF010000026.1"/>
</dbReference>
<dbReference type="Gene3D" id="3.30.70.1900">
    <property type="match status" value="1"/>
</dbReference>
<dbReference type="CDD" id="cd21140">
    <property type="entry name" value="Cas6_I-like"/>
    <property type="match status" value="1"/>
</dbReference>
<comment type="caution">
    <text evidence="5">The sequence shown here is derived from an EMBL/GenBank/DDBJ whole genome shotgun (WGS) entry which is preliminary data.</text>
</comment>
<gene>
    <name evidence="5" type="primary">cas6</name>
    <name evidence="5" type="ORF">O3P16_15720</name>
</gene>
<feature type="domain" description="CRISPR associated protein Cas6 C-terminal" evidence="4">
    <location>
        <begin position="139"/>
        <end position="258"/>
    </location>
</feature>
<dbReference type="Gene3D" id="3.30.70.1890">
    <property type="match status" value="1"/>
</dbReference>
<protein>
    <submittedName>
        <fullName evidence="5">CRISPR-associated endoribonuclease Cas6</fullName>
    </submittedName>
</protein>
<comment type="similarity">
    <text evidence="1">Belongs to the CRISPR-associated protein Cas6/Cse3/CasE family.</text>
</comment>
<organism evidence="5 6">
    <name type="scientific">Polluticaenibacter yanchengensis</name>
    <dbReference type="NCBI Taxonomy" id="3014562"/>
    <lineage>
        <taxon>Bacteria</taxon>
        <taxon>Pseudomonadati</taxon>
        <taxon>Bacteroidota</taxon>
        <taxon>Chitinophagia</taxon>
        <taxon>Chitinophagales</taxon>
        <taxon>Chitinophagaceae</taxon>
        <taxon>Polluticaenibacter</taxon>
    </lineage>
</organism>
<dbReference type="PANTHER" id="PTHR36984:SF1">
    <property type="entry name" value="CRISPR-ASSOCIATED ENDORIBONUCLEASE CAS6 1"/>
    <property type="match status" value="1"/>
</dbReference>
<evidence type="ECO:0000256" key="3">
    <source>
        <dbReference type="ARBA" id="ARBA00023118"/>
    </source>
</evidence>
<dbReference type="EMBL" id="JAQGEF010000026">
    <property type="protein sequence ID" value="MDA3616265.1"/>
    <property type="molecule type" value="Genomic_DNA"/>
</dbReference>
<reference evidence="5 6" key="1">
    <citation type="submission" date="2022-12" db="EMBL/GenBank/DDBJ databases">
        <title>Chitinophagaceae gen. sp. nov., a new member of the family Chitinophagaceae, isolated from soil in a chemical factory.</title>
        <authorList>
            <person name="Ke Z."/>
        </authorList>
    </citation>
    <scope>NUCLEOTIDE SEQUENCE [LARGE SCALE GENOMIC DNA]</scope>
    <source>
        <strain evidence="5 6">LY-5</strain>
    </source>
</reference>
<keyword evidence="6" id="KW-1185">Reference proteome</keyword>
<dbReference type="InterPro" id="IPR049435">
    <property type="entry name" value="Cas_Cas6_C"/>
</dbReference>
<keyword evidence="3" id="KW-0051">Antiviral defense</keyword>
<evidence type="ECO:0000313" key="6">
    <source>
        <dbReference type="Proteomes" id="UP001210231"/>
    </source>
</evidence>
<name>A0ABT4UPZ5_9BACT</name>
<dbReference type="InterPro" id="IPR010156">
    <property type="entry name" value="CRISPR-assoc_prot_Cas6"/>
</dbReference>
<dbReference type="InterPro" id="IPR045747">
    <property type="entry name" value="CRISPR-assoc_prot_Cas6_N_sf"/>
</dbReference>
<evidence type="ECO:0000256" key="1">
    <source>
        <dbReference type="ARBA" id="ARBA00005937"/>
    </source>
</evidence>
<evidence type="ECO:0000313" key="5">
    <source>
        <dbReference type="EMBL" id="MDA3616265.1"/>
    </source>
</evidence>
<accession>A0ABT4UPZ5</accession>
<evidence type="ECO:0000259" key="4">
    <source>
        <dbReference type="Pfam" id="PF01881"/>
    </source>
</evidence>
<dbReference type="NCBIfam" id="TIGR01877">
    <property type="entry name" value="cas_cas6"/>
    <property type="match status" value="1"/>
</dbReference>
<sequence length="272" mass="30869">MRFNILLHTNFSDRRIPINYQYPLSSAIYRIISKGDGEYAKFLHETGYGKKGFKLFTFSQINCPFKISGDRMELLTNELLFQVSFHLPEAMETFIKGLFLSEKVDIADSRSKVSFTVKSIERLPNLLGDSNEGEMINISTRPTSPIVAGVQNEKGYYDFLSPDNRLFTESLIHNWRSKISTCYDDATAESALLMMEVFSMKNPFKSRLITIKSGKPEETKIRGWLNLGLKITGERRFVELLLNAGTGVYSSQGMGFLESFSCDILPSTVTRT</sequence>
<proteinExistence type="inferred from homology"/>
<dbReference type="PIRSF" id="PIRSF005054">
    <property type="entry name" value="PF1131"/>
    <property type="match status" value="1"/>
</dbReference>
<dbReference type="PANTHER" id="PTHR36984">
    <property type="entry name" value="CRISPR-ASSOCIATED ENDORIBONUCLEASE CAS6 1"/>
    <property type="match status" value="1"/>
</dbReference>
<dbReference type="Proteomes" id="UP001210231">
    <property type="component" value="Unassembled WGS sequence"/>
</dbReference>
<keyword evidence="2" id="KW-0694">RNA-binding</keyword>
<dbReference type="Pfam" id="PF01881">
    <property type="entry name" value="Cas_Cas6_C"/>
    <property type="match status" value="1"/>
</dbReference>
<evidence type="ECO:0000256" key="2">
    <source>
        <dbReference type="ARBA" id="ARBA00022884"/>
    </source>
</evidence>
<dbReference type="Pfam" id="PF21350">
    <property type="entry name" value="Cas6_I-A"/>
    <property type="match status" value="1"/>
</dbReference>